<accession>A0A9P4I6D4</accession>
<feature type="compositionally biased region" description="Acidic residues" evidence="1">
    <location>
        <begin position="806"/>
        <end position="869"/>
    </location>
</feature>
<protein>
    <submittedName>
        <fullName evidence="2">Uncharacterized protein</fullName>
    </submittedName>
</protein>
<evidence type="ECO:0000256" key="1">
    <source>
        <dbReference type="SAM" id="MobiDB-lite"/>
    </source>
</evidence>
<dbReference type="EMBL" id="ML978141">
    <property type="protein sequence ID" value="KAF2092897.1"/>
    <property type="molecule type" value="Genomic_DNA"/>
</dbReference>
<evidence type="ECO:0000313" key="2">
    <source>
        <dbReference type="EMBL" id="KAF2092897.1"/>
    </source>
</evidence>
<dbReference type="Proteomes" id="UP000799772">
    <property type="component" value="Unassembled WGS sequence"/>
</dbReference>
<gene>
    <name evidence="2" type="ORF">NA57DRAFT_81828</name>
</gene>
<organism evidence="2 3">
    <name type="scientific">Rhizodiscina lignyota</name>
    <dbReference type="NCBI Taxonomy" id="1504668"/>
    <lineage>
        <taxon>Eukaryota</taxon>
        <taxon>Fungi</taxon>
        <taxon>Dikarya</taxon>
        <taxon>Ascomycota</taxon>
        <taxon>Pezizomycotina</taxon>
        <taxon>Dothideomycetes</taxon>
        <taxon>Pleosporomycetidae</taxon>
        <taxon>Aulographales</taxon>
        <taxon>Rhizodiscinaceae</taxon>
        <taxon>Rhizodiscina</taxon>
    </lineage>
</organism>
<feature type="compositionally biased region" description="Acidic residues" evidence="1">
    <location>
        <begin position="886"/>
        <end position="901"/>
    </location>
</feature>
<proteinExistence type="predicted"/>
<feature type="compositionally biased region" description="Polar residues" evidence="1">
    <location>
        <begin position="920"/>
        <end position="929"/>
    </location>
</feature>
<name>A0A9P4I6D4_9PEZI</name>
<reference evidence="2" key="1">
    <citation type="journal article" date="2020" name="Stud. Mycol.">
        <title>101 Dothideomycetes genomes: a test case for predicting lifestyles and emergence of pathogens.</title>
        <authorList>
            <person name="Haridas S."/>
            <person name="Albert R."/>
            <person name="Binder M."/>
            <person name="Bloem J."/>
            <person name="Labutti K."/>
            <person name="Salamov A."/>
            <person name="Andreopoulos B."/>
            <person name="Baker S."/>
            <person name="Barry K."/>
            <person name="Bills G."/>
            <person name="Bluhm B."/>
            <person name="Cannon C."/>
            <person name="Castanera R."/>
            <person name="Culley D."/>
            <person name="Daum C."/>
            <person name="Ezra D."/>
            <person name="Gonzalez J."/>
            <person name="Henrissat B."/>
            <person name="Kuo A."/>
            <person name="Liang C."/>
            <person name="Lipzen A."/>
            <person name="Lutzoni F."/>
            <person name="Magnuson J."/>
            <person name="Mondo S."/>
            <person name="Nolan M."/>
            <person name="Ohm R."/>
            <person name="Pangilinan J."/>
            <person name="Park H.-J."/>
            <person name="Ramirez L."/>
            <person name="Alfaro M."/>
            <person name="Sun H."/>
            <person name="Tritt A."/>
            <person name="Yoshinaga Y."/>
            <person name="Zwiers L.-H."/>
            <person name="Turgeon B."/>
            <person name="Goodwin S."/>
            <person name="Spatafora J."/>
            <person name="Crous P."/>
            <person name="Grigoriev I."/>
        </authorList>
    </citation>
    <scope>NUCLEOTIDE SEQUENCE</scope>
    <source>
        <strain evidence="2">CBS 133067</strain>
    </source>
</reference>
<evidence type="ECO:0000313" key="3">
    <source>
        <dbReference type="Proteomes" id="UP000799772"/>
    </source>
</evidence>
<dbReference type="AlphaFoldDB" id="A0A9P4I6D4"/>
<comment type="caution">
    <text evidence="2">The sequence shown here is derived from an EMBL/GenBank/DDBJ whole genome shotgun (WGS) entry which is preliminary data.</text>
</comment>
<keyword evidence="3" id="KW-1185">Reference proteome</keyword>
<feature type="region of interest" description="Disordered" evidence="1">
    <location>
        <begin position="801"/>
        <end position="929"/>
    </location>
</feature>
<sequence>MATTATGSGFDKLCAEELLCISSYLTKHEIFQLQKTAQGFANAQVLQVYQFLEPFSYEGIHGLSYGAVYVRKLAMSHWNSLEDFIWIQDNLPFLEDLDLSDILDYVTPEAENTYTWCELAPSCPSLWPRLKRLTVLNWAEARLHCLRARDADCLRQPRYSALSDAEWKQRNDLTADGNAISRRHTNWDGQFAILRKNPDFLREHHDPLAMEDLVTDSILAACTNVKALAIRGEYRLHMDINDRLSRRVRSDIADGDVQTPLMRLHRSCCHIADAIARHAPKSLQILEMHQSHPSLPSLVSMLEREGVHLAELKVGLQSWLRVFQPRKAISKNVTTRLDPLRQVQYFEEPALRKHWFRFEAQPRVRPFGENFPWCGQTHNHDMLGIINGPNALGRDEVGERVLTVKDMFAALKVIAENHPGLKISSHDELNDTILSLTSLNQSVYSIFDGDEIWRDEDEEEINHGADEWKSLLHWAKDTFEWSPIFSLNPIMDLRFPSFFRYDLFGEFMPDISTQRLAAFNKLRRTLRTLKAVGFRIKFIMGAGQDPHAGPSGDGFDIQTCTCVPNTMRYNGDLIGAKVCTPKPPCQNCARQLRRGPAYRVRTYAYRQGINDDEHDRQSSQLTTLRKQQGDEPITWLEDRYLRINIATLNSSFERADRYNCRIIHLIDELTISYEPAHMSDSLPEYVKEEEESLREWIDQNSGYVKSNLKKLVVKMDSRKMLESAVDIICKFGSAIKWGEKLEAGEWALIELDDVPLDFSYADSQIAAYLWSISMKERLIQLSTDSAGRDVVFHKIFFEEKEVERAEAEEDEEQGGDGDDDDDDEDDEDEDDEDYEDYDDEDYEDYDDYDDYDDDGDGGEGGNDEQDGNIDQEGANNDHDNSQEGNIEQEGDDEAEEDDDKVDDQFVKDEEEEDVTEDTWKQSAWRNPYE</sequence>
<dbReference type="OrthoDB" id="3889716at2759"/>